<dbReference type="GO" id="GO:0008757">
    <property type="term" value="F:S-adenosylmethionine-dependent methyltransferase activity"/>
    <property type="evidence" value="ECO:0007669"/>
    <property type="project" value="InterPro"/>
</dbReference>
<evidence type="ECO:0000259" key="1">
    <source>
        <dbReference type="Pfam" id="PF08241"/>
    </source>
</evidence>
<dbReference type="GO" id="GO:0032259">
    <property type="term" value="P:methylation"/>
    <property type="evidence" value="ECO:0007669"/>
    <property type="project" value="UniProtKB-KW"/>
</dbReference>
<feature type="domain" description="Methyltransferase type 11" evidence="1">
    <location>
        <begin position="4"/>
        <end position="104"/>
    </location>
</feature>
<accession>H1SAF6</accession>
<gene>
    <name evidence="2" type="ORF">OR16_25433</name>
</gene>
<dbReference type="InterPro" id="IPR029063">
    <property type="entry name" value="SAM-dependent_MTases_sf"/>
</dbReference>
<organism evidence="2 3">
    <name type="scientific">Cupriavidus basilensis OR16</name>
    <dbReference type="NCBI Taxonomy" id="1127483"/>
    <lineage>
        <taxon>Bacteria</taxon>
        <taxon>Pseudomonadati</taxon>
        <taxon>Pseudomonadota</taxon>
        <taxon>Betaproteobacteria</taxon>
        <taxon>Burkholderiales</taxon>
        <taxon>Burkholderiaceae</taxon>
        <taxon>Cupriavidus</taxon>
    </lineage>
</organism>
<dbReference type="InterPro" id="IPR013216">
    <property type="entry name" value="Methyltransf_11"/>
</dbReference>
<dbReference type="AlphaFoldDB" id="H1SAF6"/>
<comment type="caution">
    <text evidence="2">The sequence shown here is derived from an EMBL/GenBank/DDBJ whole genome shotgun (WGS) entry which is preliminary data.</text>
</comment>
<evidence type="ECO:0000313" key="2">
    <source>
        <dbReference type="EMBL" id="EHP40429.1"/>
    </source>
</evidence>
<dbReference type="CDD" id="cd02440">
    <property type="entry name" value="AdoMet_MTases"/>
    <property type="match status" value="1"/>
</dbReference>
<sequence length="235" mass="25789">MLVTGAGAGNDLPYLARSLGGQGEIFAQDIAQQMLLAGVERHQADLAHSDLELHFSVSDATNLPFQDGYFDAAYHFGGINLFPDIRKGIAEMNRVVRPGGKVVIGDEGLAPWLSDTEFGKMLIRNNPLYACKVPLGLLPESAKSVRLSWELSNCFYVIEFSVADQPLHINIDVPHLGMRGGSIRTRYFGQLEGVDPTLRDHIYAEAERLGLSRVECIESLLRRGLPAVDAEKNAK</sequence>
<evidence type="ECO:0000313" key="3">
    <source>
        <dbReference type="Proteomes" id="UP000005808"/>
    </source>
</evidence>
<dbReference type="SUPFAM" id="SSF53335">
    <property type="entry name" value="S-adenosyl-L-methionine-dependent methyltransferases"/>
    <property type="match status" value="1"/>
</dbReference>
<dbReference type="Pfam" id="PF08241">
    <property type="entry name" value="Methyltransf_11"/>
    <property type="match status" value="1"/>
</dbReference>
<keyword evidence="2" id="KW-0489">Methyltransferase</keyword>
<protein>
    <submittedName>
        <fullName evidence="2">Type 11 methyltransferase</fullName>
    </submittedName>
</protein>
<reference evidence="2 3" key="1">
    <citation type="journal article" date="2012" name="J. Bacteriol.">
        <title>De Novo Genome Project of Cupriavidus basilensis OR16.</title>
        <authorList>
            <person name="Cserhati M."/>
            <person name="Kriszt B."/>
            <person name="Szoboszlay S."/>
            <person name="Toth A."/>
            <person name="Szabo I."/>
            <person name="Tancsics A."/>
            <person name="Nagy I."/>
            <person name="Horvath B."/>
            <person name="Nagy I."/>
            <person name="Kukolya J."/>
        </authorList>
    </citation>
    <scope>NUCLEOTIDE SEQUENCE [LARGE SCALE GENOMIC DNA]</scope>
    <source>
        <strain evidence="2 3">OR16</strain>
    </source>
</reference>
<dbReference type="Proteomes" id="UP000005808">
    <property type="component" value="Unassembled WGS sequence"/>
</dbReference>
<name>H1SAF6_9BURK</name>
<dbReference type="EMBL" id="AHJE01000065">
    <property type="protein sequence ID" value="EHP40429.1"/>
    <property type="molecule type" value="Genomic_DNA"/>
</dbReference>
<keyword evidence="2" id="KW-0808">Transferase</keyword>
<proteinExistence type="predicted"/>
<dbReference type="Gene3D" id="3.40.50.150">
    <property type="entry name" value="Vaccinia Virus protein VP39"/>
    <property type="match status" value="1"/>
</dbReference>